<feature type="compositionally biased region" description="Basic and acidic residues" evidence="1">
    <location>
        <begin position="177"/>
        <end position="199"/>
    </location>
</feature>
<feature type="region of interest" description="Disordered" evidence="1">
    <location>
        <begin position="586"/>
        <end position="611"/>
    </location>
</feature>
<feature type="region of interest" description="Disordered" evidence="1">
    <location>
        <begin position="177"/>
        <end position="204"/>
    </location>
</feature>
<keyword evidence="3" id="KW-1185">Reference proteome</keyword>
<evidence type="ECO:0000313" key="3">
    <source>
        <dbReference type="Proteomes" id="UP001153737"/>
    </source>
</evidence>
<organism evidence="2 3">
    <name type="scientific">Phaedon cochleariae</name>
    <name type="common">Mustard beetle</name>
    <dbReference type="NCBI Taxonomy" id="80249"/>
    <lineage>
        <taxon>Eukaryota</taxon>
        <taxon>Metazoa</taxon>
        <taxon>Ecdysozoa</taxon>
        <taxon>Arthropoda</taxon>
        <taxon>Hexapoda</taxon>
        <taxon>Insecta</taxon>
        <taxon>Pterygota</taxon>
        <taxon>Neoptera</taxon>
        <taxon>Endopterygota</taxon>
        <taxon>Coleoptera</taxon>
        <taxon>Polyphaga</taxon>
        <taxon>Cucujiformia</taxon>
        <taxon>Chrysomeloidea</taxon>
        <taxon>Chrysomelidae</taxon>
        <taxon>Chrysomelinae</taxon>
        <taxon>Chrysomelini</taxon>
        <taxon>Phaedon</taxon>
    </lineage>
</organism>
<dbReference type="Proteomes" id="UP001153737">
    <property type="component" value="Chromosome 14"/>
</dbReference>
<dbReference type="PANTHER" id="PTHR21696">
    <property type="entry name" value="PROTEIN UNC-79 HOMOLOG"/>
    <property type="match status" value="1"/>
</dbReference>
<dbReference type="EMBL" id="OU896720">
    <property type="protein sequence ID" value="CAG9816972.1"/>
    <property type="molecule type" value="Genomic_DNA"/>
</dbReference>
<evidence type="ECO:0000313" key="2">
    <source>
        <dbReference type="EMBL" id="CAG9816972.1"/>
    </source>
</evidence>
<feature type="region of interest" description="Disordered" evidence="1">
    <location>
        <begin position="455"/>
        <end position="481"/>
    </location>
</feature>
<dbReference type="InterPro" id="IPR024855">
    <property type="entry name" value="UNC79"/>
</dbReference>
<reference evidence="2" key="1">
    <citation type="submission" date="2022-01" db="EMBL/GenBank/DDBJ databases">
        <authorList>
            <person name="King R."/>
        </authorList>
    </citation>
    <scope>NUCLEOTIDE SEQUENCE</scope>
</reference>
<reference evidence="2" key="2">
    <citation type="submission" date="2022-10" db="EMBL/GenBank/DDBJ databases">
        <authorList>
            <consortium name="ENA_rothamsted_submissions"/>
            <consortium name="culmorum"/>
            <person name="King R."/>
        </authorList>
    </citation>
    <scope>NUCLEOTIDE SEQUENCE</scope>
</reference>
<feature type="compositionally biased region" description="Basic and acidic residues" evidence="1">
    <location>
        <begin position="594"/>
        <end position="611"/>
    </location>
</feature>
<dbReference type="SUPFAM" id="SSF48371">
    <property type="entry name" value="ARM repeat"/>
    <property type="match status" value="1"/>
</dbReference>
<dbReference type="AlphaFoldDB" id="A0A9N9SBV8"/>
<dbReference type="PANTHER" id="PTHR21696:SF2">
    <property type="entry name" value="PROTEIN UNC-79 HOMOLOG"/>
    <property type="match status" value="1"/>
</dbReference>
<evidence type="ECO:0008006" key="4">
    <source>
        <dbReference type="Google" id="ProtNLM"/>
    </source>
</evidence>
<accession>A0A9N9SBV8</accession>
<proteinExistence type="predicted"/>
<dbReference type="OrthoDB" id="6270916at2759"/>
<evidence type="ECO:0000256" key="1">
    <source>
        <dbReference type="SAM" id="MobiDB-lite"/>
    </source>
</evidence>
<dbReference type="Pfam" id="PF14776">
    <property type="entry name" value="UNC-79"/>
    <property type="match status" value="1"/>
</dbReference>
<dbReference type="InterPro" id="IPR016024">
    <property type="entry name" value="ARM-type_fold"/>
</dbReference>
<sequence length="986" mass="112241">MVNYVWIRRELDNIFLDPTPFVCQRDLCPNTGNAEAAKVCYDHCISITFASDTPPPLYLCIECANEIHREHPNQMFFDILHPMQQVSMVCENKNCRSTDKAAISICFSTECASYNGNHPIRYCEQCHNNRHNNRRGGDHIVHKSIPPTWTMDSEMQTYMVEAIVSLLKEAKIPQVELKEEKKEGESKEGKEAREGKDSKSPLPALDNITVEERQLLGRYGVWLLVGRCTPTDDTPVEVLGRLLAMIFHWFHMTAYSYDGQEESTLEKLKTETVCNWLREISRSHYTLFISCLLPHPPEYARIGGHWDTLSSRTTHLKDGLNRLFCLVPYEVIAQEIWDYIMPHWMEAIVNDVPEKELFELRIILSKILDSEMSPLGFNAKKMYQFVAQRFQKTSARVQQQALHWLQTLTLLDILIPLNLLFAIFGDGVSYMKDGIVESDGEAFKFSELEVPGTADTQKRGSVSAPLVEEGDSAKTSSFSDEESRLSQQAEFETGAEHNLFCCLLMLDILLKQMELQDTDKHTGLNSTLCKDVCWLLKSMVTAAWIGNHSCSSKSECTYCESSIMWHQLSLELLKYLSPVFPAHPPDPPLEEISEDVHSRKSPPESDKKEAKTDAVINMPNPEVHSVGGVLVHMPHVCSVRGIMTATVETVSEQLDLPIIPAERVVSAYARAITLSESDVATATALVVRAQVIGENDEPVETDSGEDIDNFWQTSVGKFRFNVDDLPQPLQYIHQLLQELSNVSKPDILYYMLQCLNVLILHGDACTKASRDHRGFFIWCQENLLIKNFWDLCNSEYSHICQTVVPLLLHCITLPAGSDVFWRVIQEAFHSPDWCVRFTAVERVTVITRFMDSSPLRNLQQLQAALANAFCYLISSMDDNNVYVAQRATLYLGTIHDSAIRSLIMCLESQFDAVIVDRPMVLQSLYQLHNSLSERKILTWEFFLNRFDTLFIEAQITLEKTGEITYLRGNYSFNNEVSDISVEIFQT</sequence>
<protein>
    <recommendedName>
        <fullName evidence="4">Protein unc-79 homolog</fullName>
    </recommendedName>
</protein>
<name>A0A9N9SBV8_PHACE</name>
<gene>
    <name evidence="2" type="ORF">PHAECO_LOCUS4246</name>
</gene>